<name>Q83GR5_TROWT</name>
<sequence>MSAFHSKASPHVSSVVPTTNLTYKPNRGIFKVITLCLIKTLIITLCTLTFQTQTYAAQMHVTQIQTTQILQGGGTPSTAETGRTRTKRSWWSSALGYVWSGVKTAVGLAPKVLPGGTTASAVASVLSSALGSGSQPDTSQSVQTQQPAPQTSTAKIVGYTLLGVLAAALTGFAIFAIVKWGR</sequence>
<organism evidence="2 3">
    <name type="scientific">Tropheryma whipplei (strain Twist)</name>
    <name type="common">Whipple's bacillus</name>
    <dbReference type="NCBI Taxonomy" id="203267"/>
    <lineage>
        <taxon>Bacteria</taxon>
        <taxon>Bacillati</taxon>
        <taxon>Actinomycetota</taxon>
        <taxon>Actinomycetes</taxon>
        <taxon>Micrococcales</taxon>
        <taxon>Tropherymataceae</taxon>
        <taxon>Tropheryma</taxon>
    </lineage>
</organism>
<proteinExistence type="predicted"/>
<dbReference type="STRING" id="203267.TWT_181"/>
<evidence type="ECO:0000256" key="1">
    <source>
        <dbReference type="SAM" id="Phobius"/>
    </source>
</evidence>
<reference evidence="2 3" key="1">
    <citation type="journal article" date="2003" name="Genome Res.">
        <title>Tropheryma whipplei twist: a human pathogenic Actinobacteria with a reduced genome.</title>
        <authorList>
            <person name="Raoult D."/>
            <person name="Ogata H."/>
            <person name="Audic S."/>
            <person name="Robert C."/>
            <person name="Suhre K."/>
            <person name="Drancourt M."/>
            <person name="Claverie J.-M."/>
        </authorList>
    </citation>
    <scope>NUCLEOTIDE SEQUENCE [LARGE SCALE GENOMIC DNA]</scope>
    <source>
        <strain evidence="2 3">Twist</strain>
    </source>
</reference>
<feature type="transmembrane region" description="Helical" evidence="1">
    <location>
        <begin position="156"/>
        <end position="178"/>
    </location>
</feature>
<gene>
    <name evidence="2" type="ordered locus">TWT_181</name>
</gene>
<keyword evidence="1" id="KW-0472">Membrane</keyword>
<dbReference type="AlphaFoldDB" id="Q83GR5"/>
<protein>
    <submittedName>
        <fullName evidence="2">Uncharacterized protein</fullName>
    </submittedName>
</protein>
<evidence type="ECO:0000313" key="3">
    <source>
        <dbReference type="Proteomes" id="UP000002200"/>
    </source>
</evidence>
<feature type="transmembrane region" description="Helical" evidence="1">
    <location>
        <begin position="29"/>
        <end position="50"/>
    </location>
</feature>
<accession>Q83GR5</accession>
<dbReference type="KEGG" id="twh:TWT_181"/>
<dbReference type="Proteomes" id="UP000002200">
    <property type="component" value="Chromosome"/>
</dbReference>
<dbReference type="HOGENOM" id="CLU_1481358_0_0_11"/>
<keyword evidence="3" id="KW-1185">Reference proteome</keyword>
<keyword evidence="1" id="KW-0812">Transmembrane</keyword>
<evidence type="ECO:0000313" key="2">
    <source>
        <dbReference type="EMBL" id="AAO44278.1"/>
    </source>
</evidence>
<dbReference type="EMBL" id="AE014184">
    <property type="protein sequence ID" value="AAO44278.1"/>
    <property type="molecule type" value="Genomic_DNA"/>
</dbReference>
<keyword evidence="1" id="KW-1133">Transmembrane helix</keyword>